<name>A0ABR3TDH9_9PEZI</name>
<evidence type="ECO:0000313" key="1">
    <source>
        <dbReference type="EMBL" id="KAL1637577.1"/>
    </source>
</evidence>
<organism evidence="1 2">
    <name type="scientific">Neofusicoccum ribis</name>
    <dbReference type="NCBI Taxonomy" id="45134"/>
    <lineage>
        <taxon>Eukaryota</taxon>
        <taxon>Fungi</taxon>
        <taxon>Dikarya</taxon>
        <taxon>Ascomycota</taxon>
        <taxon>Pezizomycotina</taxon>
        <taxon>Dothideomycetes</taxon>
        <taxon>Dothideomycetes incertae sedis</taxon>
        <taxon>Botryosphaeriales</taxon>
        <taxon>Botryosphaeriaceae</taxon>
        <taxon>Neofusicoccum</taxon>
    </lineage>
</organism>
<keyword evidence="2" id="KW-1185">Reference proteome</keyword>
<comment type="caution">
    <text evidence="1">The sequence shown here is derived from an EMBL/GenBank/DDBJ whole genome shotgun (WGS) entry which is preliminary data.</text>
</comment>
<dbReference type="EMBL" id="JAJVDC020000003">
    <property type="protein sequence ID" value="KAL1637577.1"/>
    <property type="molecule type" value="Genomic_DNA"/>
</dbReference>
<dbReference type="Proteomes" id="UP001521116">
    <property type="component" value="Unassembled WGS sequence"/>
</dbReference>
<proteinExistence type="predicted"/>
<evidence type="ECO:0000313" key="2">
    <source>
        <dbReference type="Proteomes" id="UP001521116"/>
    </source>
</evidence>
<protein>
    <submittedName>
        <fullName evidence="1">Uncharacterized protein</fullName>
    </submittedName>
</protein>
<reference evidence="1 2" key="1">
    <citation type="submission" date="2024-02" db="EMBL/GenBank/DDBJ databases">
        <title>De novo assembly and annotation of 12 fungi associated with fruit tree decline syndrome in Ontario, Canada.</title>
        <authorList>
            <person name="Sulman M."/>
            <person name="Ellouze W."/>
            <person name="Ilyukhin E."/>
        </authorList>
    </citation>
    <scope>NUCLEOTIDE SEQUENCE [LARGE SCALE GENOMIC DNA]</scope>
    <source>
        <strain evidence="1 2">M1-105</strain>
    </source>
</reference>
<gene>
    <name evidence="1" type="ORF">SLS56_000715</name>
</gene>
<sequence>MDAAFRASPSDIDRSLHNLALCVASYVSAQESPAAVPRESPAAALSALKLEDAPTPTVLLQRLEESQNRIAEQPYSISLRLQQAELYRALGFPDLAVGEAYRALLLVDEVLDESGEYHELALEDITEEVARKPASVRAELAQEHAAKFPNASQRLAEYTESKECDVEVEEDEACLWAQTVWTDAA</sequence>
<accession>A0ABR3TDH9</accession>